<dbReference type="Proteomes" id="UP000828390">
    <property type="component" value="Unassembled WGS sequence"/>
</dbReference>
<dbReference type="EMBL" id="JAIWYP010000007">
    <property type="protein sequence ID" value="KAH3795813.1"/>
    <property type="molecule type" value="Genomic_DNA"/>
</dbReference>
<accession>A0A9D4J4W9</accession>
<organism evidence="2 3">
    <name type="scientific">Dreissena polymorpha</name>
    <name type="common">Zebra mussel</name>
    <name type="synonym">Mytilus polymorpha</name>
    <dbReference type="NCBI Taxonomy" id="45954"/>
    <lineage>
        <taxon>Eukaryota</taxon>
        <taxon>Metazoa</taxon>
        <taxon>Spiralia</taxon>
        <taxon>Lophotrochozoa</taxon>
        <taxon>Mollusca</taxon>
        <taxon>Bivalvia</taxon>
        <taxon>Autobranchia</taxon>
        <taxon>Heteroconchia</taxon>
        <taxon>Euheterodonta</taxon>
        <taxon>Imparidentia</taxon>
        <taxon>Neoheterodontei</taxon>
        <taxon>Myida</taxon>
        <taxon>Dreissenoidea</taxon>
        <taxon>Dreissenidae</taxon>
        <taxon>Dreissena</taxon>
    </lineage>
</organism>
<proteinExistence type="predicted"/>
<dbReference type="AlphaFoldDB" id="A0A9D4J4W9"/>
<dbReference type="Pfam" id="PF14643">
    <property type="entry name" value="DUF4455"/>
    <property type="match status" value="1"/>
</dbReference>
<reference evidence="2" key="1">
    <citation type="journal article" date="2019" name="bioRxiv">
        <title>The Genome of the Zebra Mussel, Dreissena polymorpha: A Resource for Invasive Species Research.</title>
        <authorList>
            <person name="McCartney M.A."/>
            <person name="Auch B."/>
            <person name="Kono T."/>
            <person name="Mallez S."/>
            <person name="Zhang Y."/>
            <person name="Obille A."/>
            <person name="Becker A."/>
            <person name="Abrahante J.E."/>
            <person name="Garbe J."/>
            <person name="Badalamenti J.P."/>
            <person name="Herman A."/>
            <person name="Mangelson H."/>
            <person name="Liachko I."/>
            <person name="Sullivan S."/>
            <person name="Sone E.D."/>
            <person name="Koren S."/>
            <person name="Silverstein K.A.T."/>
            <person name="Beckman K.B."/>
            <person name="Gohl D.M."/>
        </authorList>
    </citation>
    <scope>NUCLEOTIDE SEQUENCE</scope>
    <source>
        <strain evidence="2">Duluth1</strain>
        <tissue evidence="2">Whole animal</tissue>
    </source>
</reference>
<feature type="domain" description="DUF4455" evidence="1">
    <location>
        <begin position="3"/>
        <end position="50"/>
    </location>
</feature>
<dbReference type="InterPro" id="IPR028089">
    <property type="entry name" value="DUF4455"/>
</dbReference>
<sequence length="52" mass="6127">MQRVKIKFTACLQDKEAHLDIIMDRMRQDATEKALKDSLTRALEMLDKIRHA</sequence>
<protein>
    <recommendedName>
        <fullName evidence="1">DUF4455 domain-containing protein</fullName>
    </recommendedName>
</protein>
<gene>
    <name evidence="2" type="ORF">DPMN_149374</name>
</gene>
<name>A0A9D4J4W9_DREPO</name>
<evidence type="ECO:0000313" key="2">
    <source>
        <dbReference type="EMBL" id="KAH3795813.1"/>
    </source>
</evidence>
<evidence type="ECO:0000313" key="3">
    <source>
        <dbReference type="Proteomes" id="UP000828390"/>
    </source>
</evidence>
<evidence type="ECO:0000259" key="1">
    <source>
        <dbReference type="Pfam" id="PF14643"/>
    </source>
</evidence>
<reference evidence="2" key="2">
    <citation type="submission" date="2020-11" db="EMBL/GenBank/DDBJ databases">
        <authorList>
            <person name="McCartney M.A."/>
            <person name="Auch B."/>
            <person name="Kono T."/>
            <person name="Mallez S."/>
            <person name="Becker A."/>
            <person name="Gohl D.M."/>
            <person name="Silverstein K.A.T."/>
            <person name="Koren S."/>
            <person name="Bechman K.B."/>
            <person name="Herman A."/>
            <person name="Abrahante J.E."/>
            <person name="Garbe J."/>
        </authorList>
    </citation>
    <scope>NUCLEOTIDE SEQUENCE</scope>
    <source>
        <strain evidence="2">Duluth1</strain>
        <tissue evidence="2">Whole animal</tissue>
    </source>
</reference>
<comment type="caution">
    <text evidence="2">The sequence shown here is derived from an EMBL/GenBank/DDBJ whole genome shotgun (WGS) entry which is preliminary data.</text>
</comment>
<keyword evidence="3" id="KW-1185">Reference proteome</keyword>